<evidence type="ECO:0000256" key="2">
    <source>
        <dbReference type="SAM" id="Phobius"/>
    </source>
</evidence>
<dbReference type="EMBL" id="DS113855">
    <property type="protein sequence ID" value="EAX94475.1"/>
    <property type="molecule type" value="Genomic_DNA"/>
</dbReference>
<feature type="region of interest" description="Disordered" evidence="1">
    <location>
        <begin position="302"/>
        <end position="330"/>
    </location>
</feature>
<dbReference type="Gene3D" id="1.25.40.10">
    <property type="entry name" value="Tetratricopeptide repeat domain"/>
    <property type="match status" value="1"/>
</dbReference>
<name>A2FKT7_TRIV3</name>
<organism evidence="3 4">
    <name type="scientific">Trichomonas vaginalis (strain ATCC PRA-98 / G3)</name>
    <dbReference type="NCBI Taxonomy" id="412133"/>
    <lineage>
        <taxon>Eukaryota</taxon>
        <taxon>Metamonada</taxon>
        <taxon>Parabasalia</taxon>
        <taxon>Trichomonadida</taxon>
        <taxon>Trichomonadidae</taxon>
        <taxon>Trichomonas</taxon>
    </lineage>
</organism>
<dbReference type="SUPFAM" id="SSF49764">
    <property type="entry name" value="HSP20-like chaperones"/>
    <property type="match status" value="1"/>
</dbReference>
<dbReference type="Proteomes" id="UP000001542">
    <property type="component" value="Unassembled WGS sequence"/>
</dbReference>
<keyword evidence="2" id="KW-1133">Transmembrane helix</keyword>
<evidence type="ECO:0000313" key="4">
    <source>
        <dbReference type="Proteomes" id="UP000001542"/>
    </source>
</evidence>
<proteinExistence type="predicted"/>
<dbReference type="RefSeq" id="XP_001307405.1">
    <property type="nucleotide sequence ID" value="XM_001307404.1"/>
</dbReference>
<reference evidence="3" key="1">
    <citation type="submission" date="2006-10" db="EMBL/GenBank/DDBJ databases">
        <authorList>
            <person name="Amadeo P."/>
            <person name="Zhao Q."/>
            <person name="Wortman J."/>
            <person name="Fraser-Liggett C."/>
            <person name="Carlton J."/>
        </authorList>
    </citation>
    <scope>NUCLEOTIDE SEQUENCE</scope>
    <source>
        <strain evidence="3">G3</strain>
    </source>
</reference>
<dbReference type="VEuPathDB" id="TrichDB:TVAG_458060"/>
<evidence type="ECO:0000313" key="3">
    <source>
        <dbReference type="EMBL" id="EAX94475.1"/>
    </source>
</evidence>
<dbReference type="OrthoDB" id="10614501at2759"/>
<keyword evidence="2" id="KW-0472">Membrane</keyword>
<keyword evidence="2" id="KW-0812">Transmembrane</keyword>
<feature type="transmembrane region" description="Helical" evidence="2">
    <location>
        <begin position="334"/>
        <end position="355"/>
    </location>
</feature>
<keyword evidence="4" id="KW-1185">Reference proteome</keyword>
<evidence type="ECO:0008006" key="5">
    <source>
        <dbReference type="Google" id="ProtNLM"/>
    </source>
</evidence>
<sequence length="359" mass="39970">MQPDLVEPKLQSIYDWLPVQDDSKYEITAVLPEGITPENISVKLNKETGNIIATIKEKLPFLSGKVFGPISDISYHYSDKTIHFIFKKATKDNWPLPFKGPVNKKTPLDPQSCLLTFMINASQGIDSTDLLLHSVSAMFPPAVLSFANLCQQTGQNLTDSIVLLKAMVKDYQVPQAATLLGHFGLFEMGLSQQEGIDYLKYAADHGEELAKITLGYVYSPYEEPHGPWENVDLSVDYFNQVKDNPRSQYGLGLIEYNKGDKELGRSMVRKARVDLPNMSDIAEDEEKMPVKRNEELNLVENQAERSKLDKSSNQQSDQGKPQTEQKGVSTGIKASAAVMAGLAIAGFAALAFSYMKRRK</sequence>
<protein>
    <recommendedName>
        <fullName evidence="5">CS domain-containing protein</fullName>
    </recommendedName>
</protein>
<dbReference type="VEuPathDB" id="TrichDB:TVAGG3_0627800"/>
<dbReference type="InterPro" id="IPR011990">
    <property type="entry name" value="TPR-like_helical_dom_sf"/>
</dbReference>
<feature type="compositionally biased region" description="Polar residues" evidence="1">
    <location>
        <begin position="311"/>
        <end position="328"/>
    </location>
</feature>
<gene>
    <name evidence="3" type="ORF">TVAG_458060</name>
</gene>
<dbReference type="SMR" id="A2FKT7"/>
<accession>A2FKT7</accession>
<dbReference type="SUPFAM" id="SSF81901">
    <property type="entry name" value="HCP-like"/>
    <property type="match status" value="1"/>
</dbReference>
<dbReference type="InterPro" id="IPR008978">
    <property type="entry name" value="HSP20-like_chaperone"/>
</dbReference>
<dbReference type="CDD" id="cd00298">
    <property type="entry name" value="ACD_sHsps_p23-like"/>
    <property type="match status" value="1"/>
</dbReference>
<dbReference type="KEGG" id="tva:4752207"/>
<dbReference type="AlphaFoldDB" id="A2FKT7"/>
<dbReference type="InParanoid" id="A2FKT7"/>
<evidence type="ECO:0000256" key="1">
    <source>
        <dbReference type="SAM" id="MobiDB-lite"/>
    </source>
</evidence>
<reference evidence="3" key="2">
    <citation type="journal article" date="2007" name="Science">
        <title>Draft genome sequence of the sexually transmitted pathogen Trichomonas vaginalis.</title>
        <authorList>
            <person name="Carlton J.M."/>
            <person name="Hirt R.P."/>
            <person name="Silva J.C."/>
            <person name="Delcher A.L."/>
            <person name="Schatz M."/>
            <person name="Zhao Q."/>
            <person name="Wortman J.R."/>
            <person name="Bidwell S.L."/>
            <person name="Alsmark U.C.M."/>
            <person name="Besteiro S."/>
            <person name="Sicheritz-Ponten T."/>
            <person name="Noel C.J."/>
            <person name="Dacks J.B."/>
            <person name="Foster P.G."/>
            <person name="Simillion C."/>
            <person name="Van de Peer Y."/>
            <person name="Miranda-Saavedra D."/>
            <person name="Barton G.J."/>
            <person name="Westrop G.D."/>
            <person name="Mueller S."/>
            <person name="Dessi D."/>
            <person name="Fiori P.L."/>
            <person name="Ren Q."/>
            <person name="Paulsen I."/>
            <person name="Zhang H."/>
            <person name="Bastida-Corcuera F.D."/>
            <person name="Simoes-Barbosa A."/>
            <person name="Brown M.T."/>
            <person name="Hayes R.D."/>
            <person name="Mukherjee M."/>
            <person name="Okumura C.Y."/>
            <person name="Schneider R."/>
            <person name="Smith A.J."/>
            <person name="Vanacova S."/>
            <person name="Villalvazo M."/>
            <person name="Haas B.J."/>
            <person name="Pertea M."/>
            <person name="Feldblyum T.V."/>
            <person name="Utterback T.R."/>
            <person name="Shu C.L."/>
            <person name="Osoegawa K."/>
            <person name="de Jong P.J."/>
            <person name="Hrdy I."/>
            <person name="Horvathova L."/>
            <person name="Zubacova Z."/>
            <person name="Dolezal P."/>
            <person name="Malik S.B."/>
            <person name="Logsdon J.M. Jr."/>
            <person name="Henze K."/>
            <person name="Gupta A."/>
            <person name="Wang C.C."/>
            <person name="Dunne R.L."/>
            <person name="Upcroft J.A."/>
            <person name="Upcroft P."/>
            <person name="White O."/>
            <person name="Salzberg S.L."/>
            <person name="Tang P."/>
            <person name="Chiu C.-H."/>
            <person name="Lee Y.-S."/>
            <person name="Embley T.M."/>
            <person name="Coombs G.H."/>
            <person name="Mottram J.C."/>
            <person name="Tachezy J."/>
            <person name="Fraser-Liggett C.M."/>
            <person name="Johnson P.J."/>
        </authorList>
    </citation>
    <scope>NUCLEOTIDE SEQUENCE [LARGE SCALE GENOMIC DNA]</scope>
    <source>
        <strain evidence="3">G3</strain>
    </source>
</reference>